<organism evidence="10 11">
    <name type="scientific">Vulcanisaeta souniana JCM 11219</name>
    <dbReference type="NCBI Taxonomy" id="1293586"/>
    <lineage>
        <taxon>Archaea</taxon>
        <taxon>Thermoproteota</taxon>
        <taxon>Thermoprotei</taxon>
        <taxon>Thermoproteales</taxon>
        <taxon>Thermoproteaceae</taxon>
        <taxon>Vulcanisaeta</taxon>
    </lineage>
</organism>
<keyword evidence="7" id="KW-0479">Metal-binding</keyword>
<accession>A0A830E4F1</accession>
<evidence type="ECO:0000313" key="11">
    <source>
        <dbReference type="Proteomes" id="UP000657075"/>
    </source>
</evidence>
<feature type="binding site" evidence="5">
    <location>
        <position position="118"/>
    </location>
    <ligand>
        <name>NAD(+)</name>
        <dbReference type="ChEBI" id="CHEBI:57540"/>
    </ligand>
</feature>
<dbReference type="Gene3D" id="1.20.5.1300">
    <property type="match status" value="1"/>
</dbReference>
<feature type="binding site" evidence="6">
    <location>
        <position position="244"/>
    </location>
    <ligand>
        <name>substrate</name>
    </ligand>
</feature>
<protein>
    <recommendedName>
        <fullName evidence="3">Histidinol dehydrogenase</fullName>
        <shortName evidence="3">HDH</shortName>
        <ecNumber evidence="3">1.1.1.23</ecNumber>
    </recommendedName>
</protein>
<dbReference type="EC" id="1.1.1.23" evidence="3"/>
<dbReference type="PIRSF" id="PIRSF000099">
    <property type="entry name" value="Histidinol_dh"/>
    <property type="match status" value="1"/>
</dbReference>
<evidence type="ECO:0000256" key="5">
    <source>
        <dbReference type="PIRSR" id="PIRSR000099-2"/>
    </source>
</evidence>
<comment type="catalytic activity">
    <reaction evidence="3">
        <text>L-histidinol + 2 NAD(+) + H2O = L-histidine + 2 NADH + 3 H(+)</text>
        <dbReference type="Rhea" id="RHEA:20641"/>
        <dbReference type="ChEBI" id="CHEBI:15377"/>
        <dbReference type="ChEBI" id="CHEBI:15378"/>
        <dbReference type="ChEBI" id="CHEBI:57540"/>
        <dbReference type="ChEBI" id="CHEBI:57595"/>
        <dbReference type="ChEBI" id="CHEBI:57699"/>
        <dbReference type="ChEBI" id="CHEBI:57945"/>
        <dbReference type="EC" id="1.1.1.23"/>
    </reaction>
</comment>
<feature type="binding site" evidence="6">
    <location>
        <position position="380"/>
    </location>
    <ligand>
        <name>substrate</name>
    </ligand>
</feature>
<feature type="active site" description="Proton acceptor" evidence="4">
    <location>
        <position position="296"/>
    </location>
</feature>
<keyword evidence="3 5" id="KW-0520">NAD</keyword>
<feature type="binding site" evidence="7">
    <location>
        <position position="247"/>
    </location>
    <ligand>
        <name>Zn(2+)</name>
        <dbReference type="ChEBI" id="CHEBI:29105"/>
    </ligand>
</feature>
<dbReference type="CDD" id="cd06572">
    <property type="entry name" value="Histidinol_dh"/>
    <property type="match status" value="1"/>
</dbReference>
<keyword evidence="3" id="KW-0368">Histidine biosynthesis</keyword>
<evidence type="ECO:0000256" key="1">
    <source>
        <dbReference type="ARBA" id="ARBA00010178"/>
    </source>
</evidence>
<evidence type="ECO:0000256" key="9">
    <source>
        <dbReference type="SAM" id="Coils"/>
    </source>
</evidence>
<reference evidence="10" key="1">
    <citation type="journal article" date="2014" name="Int. J. Syst. Evol. Microbiol.">
        <title>Complete genome sequence of Corynebacterium casei LMG S-19264T (=DSM 44701T), isolated from a smear-ripened cheese.</title>
        <authorList>
            <consortium name="US DOE Joint Genome Institute (JGI-PGF)"/>
            <person name="Walter F."/>
            <person name="Albersmeier A."/>
            <person name="Kalinowski J."/>
            <person name="Ruckert C."/>
        </authorList>
    </citation>
    <scope>NUCLEOTIDE SEQUENCE</scope>
    <source>
        <strain evidence="10">JCM 11219</strain>
    </source>
</reference>
<dbReference type="UniPathway" id="UPA00031">
    <property type="reaction ID" value="UER00014"/>
</dbReference>
<dbReference type="GO" id="GO:0051287">
    <property type="term" value="F:NAD binding"/>
    <property type="evidence" value="ECO:0007669"/>
    <property type="project" value="InterPro"/>
</dbReference>
<feature type="coiled-coil region" evidence="9">
    <location>
        <begin position="52"/>
        <end position="79"/>
    </location>
</feature>
<dbReference type="EMBL" id="BMNM01000013">
    <property type="protein sequence ID" value="GGI85398.1"/>
    <property type="molecule type" value="Genomic_DNA"/>
</dbReference>
<comment type="cofactor">
    <cofactor evidence="7">
        <name>Zn(2+)</name>
        <dbReference type="ChEBI" id="CHEBI:29105"/>
    </cofactor>
    <text evidence="7">Binds 1 zinc ion per subunit.</text>
</comment>
<feature type="binding site" evidence="5">
    <location>
        <position position="176"/>
    </location>
    <ligand>
        <name>NAD(+)</name>
        <dbReference type="ChEBI" id="CHEBI:57540"/>
    </ligand>
</feature>
<dbReference type="Proteomes" id="UP000657075">
    <property type="component" value="Unassembled WGS sequence"/>
</dbReference>
<evidence type="ECO:0000256" key="8">
    <source>
        <dbReference type="RuleBase" id="RU004175"/>
    </source>
</evidence>
<dbReference type="AlphaFoldDB" id="A0A830E4F1"/>
<evidence type="ECO:0000256" key="3">
    <source>
        <dbReference type="PIRNR" id="PIRNR000099"/>
    </source>
</evidence>
<keyword evidence="9" id="KW-0175">Coiled coil</keyword>
<dbReference type="Gene3D" id="3.40.50.1980">
    <property type="entry name" value="Nitrogenase molybdenum iron protein domain"/>
    <property type="match status" value="2"/>
</dbReference>
<feature type="binding site" evidence="7">
    <location>
        <position position="244"/>
    </location>
    <ligand>
        <name>Zn(2+)</name>
        <dbReference type="ChEBI" id="CHEBI:29105"/>
    </ligand>
</feature>
<feature type="binding site" evidence="5">
    <location>
        <position position="199"/>
    </location>
    <ligand>
        <name>NAD(+)</name>
        <dbReference type="ChEBI" id="CHEBI:57540"/>
    </ligand>
</feature>
<dbReference type="InterPro" id="IPR022695">
    <property type="entry name" value="Histidinol_DH_monofunct"/>
</dbReference>
<feature type="binding site" evidence="7">
    <location>
        <position position="385"/>
    </location>
    <ligand>
        <name>Zn(2+)</name>
        <dbReference type="ChEBI" id="CHEBI:29105"/>
    </ligand>
</feature>
<keyword evidence="7" id="KW-0862">Zinc</keyword>
<dbReference type="PANTHER" id="PTHR21256">
    <property type="entry name" value="HISTIDINOL DEHYDROGENASE HDH"/>
    <property type="match status" value="1"/>
</dbReference>
<keyword evidence="3" id="KW-0028">Amino-acid biosynthesis</keyword>
<dbReference type="GO" id="GO:0004399">
    <property type="term" value="F:histidinol dehydrogenase activity"/>
    <property type="evidence" value="ECO:0007669"/>
    <property type="project" value="UniProtKB-UniRule"/>
</dbReference>
<feature type="binding site" evidence="6">
    <location>
        <position position="222"/>
    </location>
    <ligand>
        <name>substrate</name>
    </ligand>
</feature>
<dbReference type="SUPFAM" id="SSF53720">
    <property type="entry name" value="ALDH-like"/>
    <property type="match status" value="1"/>
</dbReference>
<dbReference type="Pfam" id="PF00815">
    <property type="entry name" value="Histidinol_dh"/>
    <property type="match status" value="1"/>
</dbReference>
<feature type="active site" description="Proton acceptor" evidence="4">
    <location>
        <position position="295"/>
    </location>
</feature>
<evidence type="ECO:0000256" key="2">
    <source>
        <dbReference type="ARBA" id="ARBA00023002"/>
    </source>
</evidence>
<evidence type="ECO:0000256" key="6">
    <source>
        <dbReference type="PIRSR" id="PIRSR000099-3"/>
    </source>
</evidence>
<gene>
    <name evidence="10" type="ORF">GCM10007112_23030</name>
</gene>
<name>A0A830E4F1_9CREN</name>
<dbReference type="InterPro" id="IPR012131">
    <property type="entry name" value="Hstdl_DH"/>
</dbReference>
<feature type="binding site" evidence="6">
    <location>
        <position position="385"/>
    </location>
    <ligand>
        <name>substrate</name>
    </ligand>
</feature>
<comment type="caution">
    <text evidence="10">The sequence shown here is derived from an EMBL/GenBank/DDBJ whole genome shotgun (WGS) entry which is preliminary data.</text>
</comment>
<dbReference type="InterPro" id="IPR016161">
    <property type="entry name" value="Ald_DH/histidinol_DH"/>
</dbReference>
<dbReference type="GO" id="GO:0046872">
    <property type="term" value="F:metal ion binding"/>
    <property type="evidence" value="ECO:0007669"/>
    <property type="project" value="UniProtKB-KW"/>
</dbReference>
<evidence type="ECO:0000256" key="4">
    <source>
        <dbReference type="PIRSR" id="PIRSR000099-1"/>
    </source>
</evidence>
<comment type="similarity">
    <text evidence="1 3 8">Belongs to the histidinol dehydrogenase family.</text>
</comment>
<feature type="binding site" evidence="6">
    <location>
        <position position="247"/>
    </location>
    <ligand>
        <name>substrate</name>
    </ligand>
</feature>
<evidence type="ECO:0000313" key="10">
    <source>
        <dbReference type="EMBL" id="GGI85398.1"/>
    </source>
</evidence>
<dbReference type="GO" id="GO:0005737">
    <property type="term" value="C:cytoplasm"/>
    <property type="evidence" value="ECO:0007669"/>
    <property type="project" value="TreeGrafter"/>
</dbReference>
<feature type="binding site" evidence="7">
    <location>
        <position position="325"/>
    </location>
    <ligand>
        <name>Zn(2+)</name>
        <dbReference type="ChEBI" id="CHEBI:29105"/>
    </ligand>
</feature>
<dbReference type="PRINTS" id="PR00083">
    <property type="entry name" value="HOLDHDRGNASE"/>
</dbReference>
<dbReference type="NCBIfam" id="TIGR00069">
    <property type="entry name" value="hisD"/>
    <property type="match status" value="1"/>
</dbReference>
<evidence type="ECO:0000256" key="7">
    <source>
        <dbReference type="PIRSR" id="PIRSR000099-4"/>
    </source>
</evidence>
<comment type="pathway">
    <text evidence="3">Amino-acid biosynthesis; L-histidine biosynthesis; L-histidine from 5-phospho-alpha-D-ribose 1-diphosphate: step 9/9.</text>
</comment>
<dbReference type="GO" id="GO:0000105">
    <property type="term" value="P:L-histidine biosynthetic process"/>
    <property type="evidence" value="ECO:0007669"/>
    <property type="project" value="UniProtKB-UniRule"/>
</dbReference>
<comment type="function">
    <text evidence="3">Catalyzes the sequential NAD-dependent oxidations of L-histidinol to L-histidinaldehyde and then to L-histidine.</text>
</comment>
<feature type="binding site" evidence="6">
    <location>
        <position position="296"/>
    </location>
    <ligand>
        <name>substrate</name>
    </ligand>
</feature>
<sequence length="402" mass="44026">MRLSRESLLGEFRRMRSLDKYVDAVRAIINDVRTRGDEAVIAYTERFDSVTLTKIEVDVDELRELASRVNKDVAQAIDEAYKSVEGFNRKLMPSDFEEEYCGLIRGVKWVPIDRVGIYVPRDYFSTLIMTGVIARVAGVGELVITTPPNKDGSISPEIAYVSLKLNARVFRVGGPQAIAAMAFGTASIPRVDKIVGPGNTYVQAAKYLVSQYVGIDGIEGPTELVVCADPAIDPGIVALDIMAQLEHNSAIAVLITWDERYLGIIEARLGNLNYVSTLVNGPRDCVYIVNELAPEHVTLWGLDNLISDVRNAGAVSVSTPSAMIDYVAGPSHVLPTESSARWRGALSVYDFIKPITYVKALSKDLAAELAKHGATLAIHEGFNNHAKSITEWLFTDKPNKVA</sequence>
<dbReference type="PANTHER" id="PTHR21256:SF2">
    <property type="entry name" value="HISTIDINE BIOSYNTHESIS TRIFUNCTIONAL PROTEIN"/>
    <property type="match status" value="1"/>
</dbReference>
<proteinExistence type="inferred from homology"/>
<reference evidence="10" key="2">
    <citation type="submission" date="2020-09" db="EMBL/GenBank/DDBJ databases">
        <authorList>
            <person name="Sun Q."/>
            <person name="Ohkuma M."/>
        </authorList>
    </citation>
    <scope>NUCLEOTIDE SEQUENCE</scope>
    <source>
        <strain evidence="10">JCM 11219</strain>
    </source>
</reference>
<keyword evidence="2 3" id="KW-0560">Oxidoreductase</keyword>
<feature type="binding site" evidence="6">
    <location>
        <position position="325"/>
    </location>
    <ligand>
        <name>substrate</name>
    </ligand>
</feature>